<dbReference type="AlphaFoldDB" id="A0A7I7MPV7"/>
<evidence type="ECO:0000313" key="1">
    <source>
        <dbReference type="EMBL" id="BBX73563.1"/>
    </source>
</evidence>
<gene>
    <name evidence="1" type="ORF">MSHI_14690</name>
</gene>
<keyword evidence="2" id="KW-1185">Reference proteome</keyword>
<protein>
    <submittedName>
        <fullName evidence="1">Uncharacterized protein</fullName>
    </submittedName>
</protein>
<dbReference type="EMBL" id="AP022575">
    <property type="protein sequence ID" value="BBX73563.1"/>
    <property type="molecule type" value="Genomic_DNA"/>
</dbReference>
<organism evidence="1 2">
    <name type="scientific">Mycobacterium shinjukuense</name>
    <dbReference type="NCBI Taxonomy" id="398694"/>
    <lineage>
        <taxon>Bacteria</taxon>
        <taxon>Bacillati</taxon>
        <taxon>Actinomycetota</taxon>
        <taxon>Actinomycetes</taxon>
        <taxon>Mycobacteriales</taxon>
        <taxon>Mycobacteriaceae</taxon>
        <taxon>Mycobacterium</taxon>
    </lineage>
</organism>
<dbReference type="Proteomes" id="UP000467236">
    <property type="component" value="Chromosome"/>
</dbReference>
<accession>A0A7I7MPV7</accession>
<proteinExistence type="predicted"/>
<reference evidence="1 2" key="1">
    <citation type="journal article" date="2019" name="Emerg. Microbes Infect.">
        <title>Comprehensive subspecies identification of 175 nontuberculous mycobacteria species based on 7547 genomic profiles.</title>
        <authorList>
            <person name="Matsumoto Y."/>
            <person name="Kinjo T."/>
            <person name="Motooka D."/>
            <person name="Nabeya D."/>
            <person name="Jung N."/>
            <person name="Uechi K."/>
            <person name="Horii T."/>
            <person name="Iida T."/>
            <person name="Fujita J."/>
            <person name="Nakamura S."/>
        </authorList>
    </citation>
    <scope>NUCLEOTIDE SEQUENCE [LARGE SCALE GENOMIC DNA]</scope>
    <source>
        <strain evidence="1 2">JCM 14233</strain>
    </source>
</reference>
<evidence type="ECO:0000313" key="2">
    <source>
        <dbReference type="Proteomes" id="UP000467236"/>
    </source>
</evidence>
<dbReference type="KEGG" id="mshj:MSHI_14690"/>
<sequence length="79" mass="8986">MKNITVSVSDDVYRAARIRAAELGKSVSALVAEYLDSLSERAAEFARLEAKQHRVQGEIRQFRASDRLSRDELHDRAVR</sequence>
<name>A0A7I7MPV7_9MYCO</name>